<evidence type="ECO:0000259" key="1">
    <source>
        <dbReference type="Pfam" id="PF10006"/>
    </source>
</evidence>
<gene>
    <name evidence="2" type="ORF">G0Q06_01420</name>
</gene>
<organism evidence="2 3">
    <name type="scientific">Oceanipulchritudo coccoides</name>
    <dbReference type="NCBI Taxonomy" id="2706888"/>
    <lineage>
        <taxon>Bacteria</taxon>
        <taxon>Pseudomonadati</taxon>
        <taxon>Verrucomicrobiota</taxon>
        <taxon>Opitutia</taxon>
        <taxon>Puniceicoccales</taxon>
        <taxon>Oceanipulchritudinaceae</taxon>
        <taxon>Oceanipulchritudo</taxon>
    </lineage>
</organism>
<proteinExistence type="predicted"/>
<dbReference type="EMBL" id="JAAGNX010000001">
    <property type="protein sequence ID" value="NDV61102.1"/>
    <property type="molecule type" value="Genomic_DNA"/>
</dbReference>
<dbReference type="Pfam" id="PF10006">
    <property type="entry name" value="DUF2249"/>
    <property type="match status" value="2"/>
</dbReference>
<comment type="caution">
    <text evidence="2">The sequence shown here is derived from an EMBL/GenBank/DDBJ whole genome shotgun (WGS) entry which is preliminary data.</text>
</comment>
<accession>A0A6B2LYA0</accession>
<sequence length="153" mass="17568">MKPDWIELDVRPTLAAGREPFALIMNSLDALESGQGLRLTAPFYPKPLVEMLKQQGWKTEERKLEGDDWEVQIRRGSEETSGAAVELDLRELAPPEPMVRILEALEVMESEKKLVALTPFYPENLLPLLKERGFQWEIERDRGQSCRITIHQA</sequence>
<dbReference type="InterPro" id="IPR018720">
    <property type="entry name" value="DUF2249"/>
</dbReference>
<reference evidence="2 3" key="1">
    <citation type="submission" date="2020-02" db="EMBL/GenBank/DDBJ databases">
        <title>Albibacoteraceae fam. nov., the first described family within the subdivision 4 Verrucomicrobia.</title>
        <authorList>
            <person name="Xi F."/>
        </authorList>
    </citation>
    <scope>NUCLEOTIDE SEQUENCE [LARGE SCALE GENOMIC DNA]</scope>
    <source>
        <strain evidence="2 3">CK1056</strain>
    </source>
</reference>
<dbReference type="InterPro" id="IPR036868">
    <property type="entry name" value="TusA-like_sf"/>
</dbReference>
<dbReference type="RefSeq" id="WP_163961731.1">
    <property type="nucleotide sequence ID" value="NZ_JAAGNX010000001.1"/>
</dbReference>
<dbReference type="SUPFAM" id="SSF64307">
    <property type="entry name" value="SirA-like"/>
    <property type="match status" value="1"/>
</dbReference>
<keyword evidence="3" id="KW-1185">Reference proteome</keyword>
<name>A0A6B2LYA0_9BACT</name>
<dbReference type="Proteomes" id="UP000478417">
    <property type="component" value="Unassembled WGS sequence"/>
</dbReference>
<evidence type="ECO:0000313" key="2">
    <source>
        <dbReference type="EMBL" id="NDV61102.1"/>
    </source>
</evidence>
<dbReference type="AlphaFoldDB" id="A0A6B2LYA0"/>
<evidence type="ECO:0000313" key="3">
    <source>
        <dbReference type="Proteomes" id="UP000478417"/>
    </source>
</evidence>
<feature type="domain" description="DUF2249" evidence="1">
    <location>
        <begin position="86"/>
        <end position="151"/>
    </location>
</feature>
<feature type="domain" description="DUF2249" evidence="1">
    <location>
        <begin position="7"/>
        <end position="75"/>
    </location>
</feature>
<protein>
    <submittedName>
        <fullName evidence="2">DUF2249 domain-containing protein</fullName>
    </submittedName>
</protein>